<dbReference type="Proteomes" id="UP000265515">
    <property type="component" value="Unassembled WGS sequence"/>
</dbReference>
<feature type="compositionally biased region" description="Low complexity" evidence="1">
    <location>
        <begin position="52"/>
        <end position="101"/>
    </location>
</feature>
<feature type="region of interest" description="Disordered" evidence="1">
    <location>
        <begin position="46"/>
        <end position="101"/>
    </location>
</feature>
<gene>
    <name evidence="2" type="ORF">CBR_g190</name>
</gene>
<evidence type="ECO:0000256" key="1">
    <source>
        <dbReference type="SAM" id="MobiDB-lite"/>
    </source>
</evidence>
<evidence type="ECO:0000313" key="2">
    <source>
        <dbReference type="EMBL" id="GBG58790.1"/>
    </source>
</evidence>
<feature type="region of interest" description="Disordered" evidence="1">
    <location>
        <begin position="350"/>
        <end position="376"/>
    </location>
</feature>
<evidence type="ECO:0000313" key="3">
    <source>
        <dbReference type="Proteomes" id="UP000265515"/>
    </source>
</evidence>
<organism evidence="2 3">
    <name type="scientific">Chara braunii</name>
    <name type="common">Braun's stonewort</name>
    <dbReference type="NCBI Taxonomy" id="69332"/>
    <lineage>
        <taxon>Eukaryota</taxon>
        <taxon>Viridiplantae</taxon>
        <taxon>Streptophyta</taxon>
        <taxon>Charophyceae</taxon>
        <taxon>Charales</taxon>
        <taxon>Characeae</taxon>
        <taxon>Chara</taxon>
    </lineage>
</organism>
<protein>
    <submittedName>
        <fullName evidence="2">Uncharacterized protein</fullName>
    </submittedName>
</protein>
<sequence length="395" mass="40388">MEVAAGRSLSTCCTCLRRVDTDGRVQCAECLDKSIMRACARRSGGRGNALFSSSSSSSQSSSSQRSDPRRSSSSSSSVHFSSSSSSSSSSTTTTSSSSSSSCSTCPAGGRDPCPHDNPFASAVRYLPFPGRPRVVMIKNRNQAPAAPAAPPLKGNYYPRNAAATAAAGICAGSTRLAPTACPEVAVPRDTLRLNSGGCQHHASGERGGGGNALGGAGKPSAWSGHGGAEAMGKRIAAAAESAAPGEVPMAILSAKNPPARACSAQTTLVNATTKTKTKVMPSLSKAVSMVDRTAAAMMSAAEQARSEPTAAMKKVRLRHSRGGGSISSFMTVGGADEGFLDEILSSFSAPCSPGDRKGEEERGSTKQGGSTSPLWERRCFTRPAMLEINSVAVPV</sequence>
<reference evidence="2 3" key="1">
    <citation type="journal article" date="2018" name="Cell">
        <title>The Chara Genome: Secondary Complexity and Implications for Plant Terrestrialization.</title>
        <authorList>
            <person name="Nishiyama T."/>
            <person name="Sakayama H."/>
            <person name="Vries J.D."/>
            <person name="Buschmann H."/>
            <person name="Saint-Marcoux D."/>
            <person name="Ullrich K.K."/>
            <person name="Haas F.B."/>
            <person name="Vanderstraeten L."/>
            <person name="Becker D."/>
            <person name="Lang D."/>
            <person name="Vosolsobe S."/>
            <person name="Rombauts S."/>
            <person name="Wilhelmsson P.K.I."/>
            <person name="Janitza P."/>
            <person name="Kern R."/>
            <person name="Heyl A."/>
            <person name="Rumpler F."/>
            <person name="Villalobos L.I.A.C."/>
            <person name="Clay J.M."/>
            <person name="Skokan R."/>
            <person name="Toyoda A."/>
            <person name="Suzuki Y."/>
            <person name="Kagoshima H."/>
            <person name="Schijlen E."/>
            <person name="Tajeshwar N."/>
            <person name="Catarino B."/>
            <person name="Hetherington A.J."/>
            <person name="Saltykova A."/>
            <person name="Bonnot C."/>
            <person name="Breuninger H."/>
            <person name="Symeonidi A."/>
            <person name="Radhakrishnan G.V."/>
            <person name="Van Nieuwerburgh F."/>
            <person name="Deforce D."/>
            <person name="Chang C."/>
            <person name="Karol K.G."/>
            <person name="Hedrich R."/>
            <person name="Ulvskov P."/>
            <person name="Glockner G."/>
            <person name="Delwiche C.F."/>
            <person name="Petrasek J."/>
            <person name="Van de Peer Y."/>
            <person name="Friml J."/>
            <person name="Beilby M."/>
            <person name="Dolan L."/>
            <person name="Kohara Y."/>
            <person name="Sugano S."/>
            <person name="Fujiyama A."/>
            <person name="Delaux P.-M."/>
            <person name="Quint M."/>
            <person name="TheiBen G."/>
            <person name="Hagemann M."/>
            <person name="Harholt J."/>
            <person name="Dunand C."/>
            <person name="Zachgo S."/>
            <person name="Langdale J."/>
            <person name="Maumus F."/>
            <person name="Straeten D.V.D."/>
            <person name="Gould S.B."/>
            <person name="Rensing S.A."/>
        </authorList>
    </citation>
    <scope>NUCLEOTIDE SEQUENCE [LARGE SCALE GENOMIC DNA]</scope>
    <source>
        <strain evidence="2 3">S276</strain>
    </source>
</reference>
<proteinExistence type="predicted"/>
<keyword evidence="3" id="KW-1185">Reference proteome</keyword>
<accession>A0A388JLU0</accession>
<dbReference type="AlphaFoldDB" id="A0A388JLU0"/>
<feature type="compositionally biased region" description="Basic and acidic residues" evidence="1">
    <location>
        <begin position="354"/>
        <end position="364"/>
    </location>
</feature>
<name>A0A388JLU0_CHABU</name>
<comment type="caution">
    <text evidence="2">The sequence shown here is derived from an EMBL/GenBank/DDBJ whole genome shotgun (WGS) entry which is preliminary data.</text>
</comment>
<dbReference type="EMBL" id="BFEA01000001">
    <property type="protein sequence ID" value="GBG58790.1"/>
    <property type="molecule type" value="Genomic_DNA"/>
</dbReference>
<dbReference type="Gramene" id="GBG58790">
    <property type="protein sequence ID" value="GBG58790"/>
    <property type="gene ID" value="CBR_g190"/>
</dbReference>